<dbReference type="Proteomes" id="UP001148662">
    <property type="component" value="Unassembled WGS sequence"/>
</dbReference>
<protein>
    <submittedName>
        <fullName evidence="1">Uncharacterized protein</fullName>
    </submittedName>
</protein>
<organism evidence="1 2">
    <name type="scientific">Phlebia brevispora</name>
    <dbReference type="NCBI Taxonomy" id="194682"/>
    <lineage>
        <taxon>Eukaryota</taxon>
        <taxon>Fungi</taxon>
        <taxon>Dikarya</taxon>
        <taxon>Basidiomycota</taxon>
        <taxon>Agaricomycotina</taxon>
        <taxon>Agaricomycetes</taxon>
        <taxon>Polyporales</taxon>
        <taxon>Meruliaceae</taxon>
        <taxon>Phlebia</taxon>
    </lineage>
</organism>
<dbReference type="EMBL" id="JANHOG010002521">
    <property type="protein sequence ID" value="KAJ3522581.1"/>
    <property type="molecule type" value="Genomic_DNA"/>
</dbReference>
<accession>A0ACC1RM79</accession>
<keyword evidence="2" id="KW-1185">Reference proteome</keyword>
<reference evidence="1" key="1">
    <citation type="submission" date="2022-07" db="EMBL/GenBank/DDBJ databases">
        <title>Genome Sequence of Phlebia brevispora.</title>
        <authorList>
            <person name="Buettner E."/>
        </authorList>
    </citation>
    <scope>NUCLEOTIDE SEQUENCE</scope>
    <source>
        <strain evidence="1">MPL23</strain>
    </source>
</reference>
<sequence>MFELAATHRYKQNNKMLLWYGSDPDGARLDRLPVGGHRKEIILAIPVYRVEEDSKTIDLLLRCCSPMNRPHLLRNNTVSALYITGRKYTAEIVKQHSLADFLWLASKDGLCFRASAIAYHSGLQDVLLQAARQSMDMSLRGVTDGNPSQWGLASASSVKGLPSFHKYWQQVVVTGFLGQPMLYV</sequence>
<evidence type="ECO:0000313" key="1">
    <source>
        <dbReference type="EMBL" id="KAJ3522581.1"/>
    </source>
</evidence>
<name>A0ACC1RM79_9APHY</name>
<proteinExistence type="predicted"/>
<gene>
    <name evidence="1" type="ORF">NM688_g8853</name>
</gene>
<evidence type="ECO:0000313" key="2">
    <source>
        <dbReference type="Proteomes" id="UP001148662"/>
    </source>
</evidence>
<comment type="caution">
    <text evidence="1">The sequence shown here is derived from an EMBL/GenBank/DDBJ whole genome shotgun (WGS) entry which is preliminary data.</text>
</comment>